<comment type="caution">
    <text evidence="1">The sequence shown here is derived from an EMBL/GenBank/DDBJ whole genome shotgun (WGS) entry which is preliminary data.</text>
</comment>
<evidence type="ECO:0000313" key="1">
    <source>
        <dbReference type="EMBL" id="KAJ9107759.1"/>
    </source>
</evidence>
<dbReference type="Proteomes" id="UP001230649">
    <property type="component" value="Unassembled WGS sequence"/>
</dbReference>
<organism evidence="1 2">
    <name type="scientific">Naganishia adeliensis</name>
    <dbReference type="NCBI Taxonomy" id="92952"/>
    <lineage>
        <taxon>Eukaryota</taxon>
        <taxon>Fungi</taxon>
        <taxon>Dikarya</taxon>
        <taxon>Basidiomycota</taxon>
        <taxon>Agaricomycotina</taxon>
        <taxon>Tremellomycetes</taxon>
        <taxon>Filobasidiales</taxon>
        <taxon>Filobasidiaceae</taxon>
        <taxon>Naganishia</taxon>
    </lineage>
</organism>
<protein>
    <submittedName>
        <fullName evidence="1">Uncharacterized protein</fullName>
    </submittedName>
</protein>
<gene>
    <name evidence="1" type="ORF">QFC20_003704</name>
</gene>
<keyword evidence="2" id="KW-1185">Reference proteome</keyword>
<sequence length="909" mass="99576">MLPPAPAPVQSSRYYPSMNGVEESRKSRTDIAFSEGEEDLTEESEEEANPPAGSRSSSEDPLRRSRSRERAPLSSHRNRGSDGLRQSATSGVLDRFMAGRETESPFAGRGKRKSTVGVMEGEVEGEILALVEEDQRPSKSKKSRRSSPRERSRSSVNHGPTYQADGMFSRPNDLARYGGDARGFPASARSGYVGMINPAYQGTPAQIPTPNAAAHGVPLSALSAYGQHAIGGGFAGQGRPGSVPGAAGMVIGYPAGQGYLYPLQQPGQQMPMQLPMQGMHAQPSSVHSARPSIAAGYDLGMPSHLPTPAGMEYSARTTNQESLATHPSLASSYACSLASLLAVLPPLGTQQILYQTFFQDAFLAEGVTLLQAPFTDELRYLLHRRSTQQQQHNMGAPPMEPFKSGDATTLALAFAILASALRVLPEESSQLLLSSVDPHAYPRSLDRVIQGKPAGSNMGVPEDKTTTPLHRRYMDHALLASTYADADDTPSIMQVCLKLVCYRYVKLCVREAGVNVTTGHVGKPRPRERNAAAGLPLVQGIKVAQAIKLHREREGVPTFERELRRRVFYALYTADRLHAFETSSPYMIHDHHTSTHIPSAISDPDLYQHSTSGLSASLPLHDYKHSPSPVVHLVVMSHITKAMTPLLDTLAVYSASDISPEAVDRYDAAFQACEDDLPSYYHVAPATNTGYDQQEPYLLFHRLDTLSHLYGLRMSLYRAKLNTYLSAKTPHAARNKLAKLCYRTLRVQRSARIQESKFAFRLFSVEKVFEAAFVLGFIARVELAYSAAERSQSQRSGANTYASDESIEDMQQGLTEAIELLEGVTAWPEIGSFAMKTSKILRKVAKLLSASWNLESKKTESHSSDSAKAHPRVARAAAWLKSWRGMDVDTLIAEADYDDWNKVLRSMQA</sequence>
<dbReference type="EMBL" id="JASBWS010000036">
    <property type="protein sequence ID" value="KAJ9107759.1"/>
    <property type="molecule type" value="Genomic_DNA"/>
</dbReference>
<evidence type="ECO:0000313" key="2">
    <source>
        <dbReference type="Proteomes" id="UP001230649"/>
    </source>
</evidence>
<reference evidence="1" key="1">
    <citation type="submission" date="2023-04" db="EMBL/GenBank/DDBJ databases">
        <title>Draft Genome sequencing of Naganishia species isolated from polar environments using Oxford Nanopore Technology.</title>
        <authorList>
            <person name="Leo P."/>
            <person name="Venkateswaran K."/>
        </authorList>
    </citation>
    <scope>NUCLEOTIDE SEQUENCE</scope>
    <source>
        <strain evidence="1">MNA-CCFEE 5262</strain>
    </source>
</reference>
<accession>A0ACC2W980</accession>
<proteinExistence type="predicted"/>
<name>A0ACC2W980_9TREE</name>